<sequence>MSGNMTDLLNGPSGVPPAGTISQLDNPPSHKTTTHVVPILSIVLVTLLVAMRMYTTMFVTRRVGVADYSLLLGLVVFIGFAAMCLVAGNIGPALHMWDMRLVHLSPYLYYLRVGSILYGPTIFFIKLSILSQYIQVFMPNRQPRYLYWTTILLIGANLLNYLIILCLQIWSCTPMRKSWDVFVTGGHCLDTLALNIGAGSVNVLSDSVIFLLPQAVIWRLNMPTKQKLAVSMMFFIAILAIVAAAVRLNYTIKLVRSTDESYLAWEMGLWALVEMDFGFIVACLPAAGAFYRDLSQSALFSTLSSSFRGVAPWRRMSAAKNTSAYDLDERKHADPYLDVEGSQNIAQGISWVKSYGVIGLDTLGTVDEPQPAQDAELGQGGYHVCIEH</sequence>
<name>A0A423WYY2_9PEZI</name>
<organism evidence="9 10">
    <name type="scientific">Cytospora leucostoma</name>
    <dbReference type="NCBI Taxonomy" id="1230097"/>
    <lineage>
        <taxon>Eukaryota</taxon>
        <taxon>Fungi</taxon>
        <taxon>Dikarya</taxon>
        <taxon>Ascomycota</taxon>
        <taxon>Pezizomycotina</taxon>
        <taxon>Sordariomycetes</taxon>
        <taxon>Sordariomycetidae</taxon>
        <taxon>Diaporthales</taxon>
        <taxon>Cytosporaceae</taxon>
        <taxon>Cytospora</taxon>
    </lineage>
</organism>
<proteinExistence type="inferred from homology"/>
<evidence type="ECO:0000256" key="4">
    <source>
        <dbReference type="ARBA" id="ARBA00023136"/>
    </source>
</evidence>
<evidence type="ECO:0000256" key="1">
    <source>
        <dbReference type="ARBA" id="ARBA00004141"/>
    </source>
</evidence>
<evidence type="ECO:0000256" key="6">
    <source>
        <dbReference type="SAM" id="MobiDB-lite"/>
    </source>
</evidence>
<feature type="transmembrane region" description="Helical" evidence="7">
    <location>
        <begin position="108"/>
        <end position="125"/>
    </location>
</feature>
<feature type="domain" description="Rhodopsin" evidence="8">
    <location>
        <begin position="51"/>
        <end position="288"/>
    </location>
</feature>
<keyword evidence="10" id="KW-1185">Reference proteome</keyword>
<evidence type="ECO:0000256" key="5">
    <source>
        <dbReference type="ARBA" id="ARBA00038359"/>
    </source>
</evidence>
<dbReference type="EMBL" id="LKEB01000033">
    <property type="protein sequence ID" value="ROW08728.1"/>
    <property type="molecule type" value="Genomic_DNA"/>
</dbReference>
<feature type="transmembrane region" description="Helical" evidence="7">
    <location>
        <begin position="35"/>
        <end position="54"/>
    </location>
</feature>
<feature type="transmembrane region" description="Helical" evidence="7">
    <location>
        <begin position="66"/>
        <end position="88"/>
    </location>
</feature>
<dbReference type="STRING" id="1230097.A0A423WYY2"/>
<dbReference type="InParanoid" id="A0A423WYY2"/>
<dbReference type="OrthoDB" id="2496787at2759"/>
<feature type="transmembrane region" description="Helical" evidence="7">
    <location>
        <begin position="268"/>
        <end position="291"/>
    </location>
</feature>
<accession>A0A423WYY2</accession>
<dbReference type="PANTHER" id="PTHR33048">
    <property type="entry name" value="PTH11-LIKE INTEGRAL MEMBRANE PROTEIN (AFU_ORTHOLOGUE AFUA_5G11245)"/>
    <property type="match status" value="1"/>
</dbReference>
<feature type="transmembrane region" description="Helical" evidence="7">
    <location>
        <begin position="145"/>
        <end position="171"/>
    </location>
</feature>
<dbReference type="InterPro" id="IPR049326">
    <property type="entry name" value="Rhodopsin_dom_fungi"/>
</dbReference>
<evidence type="ECO:0000313" key="9">
    <source>
        <dbReference type="EMBL" id="ROW08728.1"/>
    </source>
</evidence>
<dbReference type="PANTHER" id="PTHR33048:SF158">
    <property type="entry name" value="MEMBRANE PROTEIN PTH11-LIKE, PUTATIVE-RELATED"/>
    <property type="match status" value="1"/>
</dbReference>
<feature type="compositionally biased region" description="Polar residues" evidence="6">
    <location>
        <begin position="20"/>
        <end position="32"/>
    </location>
</feature>
<evidence type="ECO:0000256" key="2">
    <source>
        <dbReference type="ARBA" id="ARBA00022692"/>
    </source>
</evidence>
<evidence type="ECO:0000313" key="10">
    <source>
        <dbReference type="Proteomes" id="UP000285146"/>
    </source>
</evidence>
<comment type="similarity">
    <text evidence="5">Belongs to the SAT4 family.</text>
</comment>
<evidence type="ECO:0000256" key="3">
    <source>
        <dbReference type="ARBA" id="ARBA00022989"/>
    </source>
</evidence>
<dbReference type="GO" id="GO:0016020">
    <property type="term" value="C:membrane"/>
    <property type="evidence" value="ECO:0007669"/>
    <property type="project" value="UniProtKB-SubCell"/>
</dbReference>
<dbReference type="InterPro" id="IPR052337">
    <property type="entry name" value="SAT4-like"/>
</dbReference>
<feature type="region of interest" description="Disordered" evidence="6">
    <location>
        <begin position="1"/>
        <end position="32"/>
    </location>
</feature>
<evidence type="ECO:0000259" key="8">
    <source>
        <dbReference type="Pfam" id="PF20684"/>
    </source>
</evidence>
<gene>
    <name evidence="9" type="ORF">VPNG_06430</name>
</gene>
<dbReference type="Pfam" id="PF20684">
    <property type="entry name" value="Fung_rhodopsin"/>
    <property type="match status" value="1"/>
</dbReference>
<comment type="subcellular location">
    <subcellularLocation>
        <location evidence="1">Membrane</location>
        <topology evidence="1">Multi-pass membrane protein</topology>
    </subcellularLocation>
</comment>
<protein>
    <recommendedName>
        <fullName evidence="8">Rhodopsin domain-containing protein</fullName>
    </recommendedName>
</protein>
<feature type="transmembrane region" description="Helical" evidence="7">
    <location>
        <begin position="228"/>
        <end position="248"/>
    </location>
</feature>
<dbReference type="AlphaFoldDB" id="A0A423WYY2"/>
<comment type="caution">
    <text evidence="9">The sequence shown here is derived from an EMBL/GenBank/DDBJ whole genome shotgun (WGS) entry which is preliminary data.</text>
</comment>
<evidence type="ECO:0000256" key="7">
    <source>
        <dbReference type="SAM" id="Phobius"/>
    </source>
</evidence>
<reference evidence="9 10" key="1">
    <citation type="submission" date="2015-09" db="EMBL/GenBank/DDBJ databases">
        <title>Host preference determinants of Valsa canker pathogens revealed by comparative genomics.</title>
        <authorList>
            <person name="Yin Z."/>
            <person name="Huang L."/>
        </authorList>
    </citation>
    <scope>NUCLEOTIDE SEQUENCE [LARGE SCALE GENOMIC DNA]</scope>
    <source>
        <strain evidence="9 10">SXYLt</strain>
    </source>
</reference>
<keyword evidence="3 7" id="KW-1133">Transmembrane helix</keyword>
<keyword evidence="4 7" id="KW-0472">Membrane</keyword>
<keyword evidence="2 7" id="KW-0812">Transmembrane</keyword>
<dbReference type="Proteomes" id="UP000285146">
    <property type="component" value="Unassembled WGS sequence"/>
</dbReference>